<sequence>MCVGIPMTVRAVHGAMADCEADQPEGVPARREQVDIALVPDARPGDELLVFMGLARSRLGAEEARSIRAALAALAALAAPGGDAAHVQDVVARGFADLCDAPPRLPPHLEAALAAGLEEA</sequence>
<dbReference type="Pfam" id="PF01455">
    <property type="entry name" value="HupF_HypC"/>
    <property type="match status" value="1"/>
</dbReference>
<dbReference type="PANTHER" id="PTHR35177:SF2">
    <property type="entry name" value="HYDROGENASE MATURATION FACTOR HYBG"/>
    <property type="match status" value="1"/>
</dbReference>
<comment type="caution">
    <text evidence="2">The sequence shown here is derived from an EMBL/GenBank/DDBJ whole genome shotgun (WGS) entry which is preliminary data.</text>
</comment>
<dbReference type="Gene3D" id="2.30.30.140">
    <property type="match status" value="1"/>
</dbReference>
<proteinExistence type="inferred from homology"/>
<name>A0A7W4J8K3_9PROT</name>
<evidence type="ECO:0000313" key="2">
    <source>
        <dbReference type="EMBL" id="MBB2176688.1"/>
    </source>
</evidence>
<reference evidence="2 3" key="1">
    <citation type="submission" date="2020-04" db="EMBL/GenBank/DDBJ databases">
        <title>Description of novel Gluconacetobacter.</title>
        <authorList>
            <person name="Sombolestani A."/>
        </authorList>
    </citation>
    <scope>NUCLEOTIDE SEQUENCE [LARGE SCALE GENOMIC DNA]</scope>
    <source>
        <strain evidence="2 3">LMG 21312</strain>
    </source>
</reference>
<dbReference type="PRINTS" id="PR00445">
    <property type="entry name" value="HUPFHYPC"/>
</dbReference>
<protein>
    <submittedName>
        <fullName evidence="2">HypC/HybG/HupF family hydrogenase formation chaperone</fullName>
    </submittedName>
</protein>
<dbReference type="AlphaFoldDB" id="A0A7W4J8K3"/>
<organism evidence="2 3">
    <name type="scientific">Gluconacetobacter johannae</name>
    <dbReference type="NCBI Taxonomy" id="112140"/>
    <lineage>
        <taxon>Bacteria</taxon>
        <taxon>Pseudomonadati</taxon>
        <taxon>Pseudomonadota</taxon>
        <taxon>Alphaproteobacteria</taxon>
        <taxon>Acetobacterales</taxon>
        <taxon>Acetobacteraceae</taxon>
        <taxon>Gluconacetobacter</taxon>
    </lineage>
</organism>
<dbReference type="Proteomes" id="UP000561066">
    <property type="component" value="Unassembled WGS sequence"/>
</dbReference>
<dbReference type="GO" id="GO:0051604">
    <property type="term" value="P:protein maturation"/>
    <property type="evidence" value="ECO:0007669"/>
    <property type="project" value="TreeGrafter"/>
</dbReference>
<dbReference type="SUPFAM" id="SSF159127">
    <property type="entry name" value="HupF/HypC-like"/>
    <property type="match status" value="1"/>
</dbReference>
<gene>
    <name evidence="2" type="ORF">HLH21_12260</name>
</gene>
<comment type="similarity">
    <text evidence="1">Belongs to the HupF/HypC family.</text>
</comment>
<dbReference type="GO" id="GO:1902670">
    <property type="term" value="F:carbon dioxide binding"/>
    <property type="evidence" value="ECO:0007669"/>
    <property type="project" value="TreeGrafter"/>
</dbReference>
<dbReference type="PANTHER" id="PTHR35177">
    <property type="entry name" value="HYDROGENASE MATURATION FACTOR HYBG"/>
    <property type="match status" value="1"/>
</dbReference>
<dbReference type="InterPro" id="IPR001109">
    <property type="entry name" value="Hydrogenase_HupF/HypC"/>
</dbReference>
<accession>A0A7W4J8K3</accession>
<keyword evidence="3" id="KW-1185">Reference proteome</keyword>
<evidence type="ECO:0000256" key="1">
    <source>
        <dbReference type="ARBA" id="ARBA00006018"/>
    </source>
</evidence>
<dbReference type="EMBL" id="JABEQH010000016">
    <property type="protein sequence ID" value="MBB2176688.1"/>
    <property type="molecule type" value="Genomic_DNA"/>
</dbReference>
<dbReference type="GO" id="GO:0005506">
    <property type="term" value="F:iron ion binding"/>
    <property type="evidence" value="ECO:0007669"/>
    <property type="project" value="TreeGrafter"/>
</dbReference>
<evidence type="ECO:0000313" key="3">
    <source>
        <dbReference type="Proteomes" id="UP000561066"/>
    </source>
</evidence>
<dbReference type="NCBIfam" id="TIGR00074">
    <property type="entry name" value="hypC_hupF"/>
    <property type="match status" value="1"/>
</dbReference>